<comment type="caution">
    <text evidence="4">The sequence shown here is derived from an EMBL/GenBank/DDBJ whole genome shotgun (WGS) entry which is preliminary data.</text>
</comment>
<evidence type="ECO:0000256" key="2">
    <source>
        <dbReference type="SAM" id="Coils"/>
    </source>
</evidence>
<accession>A0A9Q1DR08</accession>
<evidence type="ECO:0008006" key="6">
    <source>
        <dbReference type="Google" id="ProtNLM"/>
    </source>
</evidence>
<proteinExistence type="predicted"/>
<organism evidence="4 5">
    <name type="scientific">Conger conger</name>
    <name type="common">Conger eel</name>
    <name type="synonym">Muraena conger</name>
    <dbReference type="NCBI Taxonomy" id="82655"/>
    <lineage>
        <taxon>Eukaryota</taxon>
        <taxon>Metazoa</taxon>
        <taxon>Chordata</taxon>
        <taxon>Craniata</taxon>
        <taxon>Vertebrata</taxon>
        <taxon>Euteleostomi</taxon>
        <taxon>Actinopterygii</taxon>
        <taxon>Neopterygii</taxon>
        <taxon>Teleostei</taxon>
        <taxon>Anguilliformes</taxon>
        <taxon>Congridae</taxon>
        <taxon>Conger</taxon>
    </lineage>
</organism>
<dbReference type="AlphaFoldDB" id="A0A9Q1DR08"/>
<name>A0A9Q1DR08_CONCO</name>
<feature type="coiled-coil region" evidence="2">
    <location>
        <begin position="253"/>
        <end position="326"/>
    </location>
</feature>
<dbReference type="OrthoDB" id="1927454at2759"/>
<keyword evidence="5" id="KW-1185">Reference proteome</keyword>
<feature type="compositionally biased region" description="Acidic residues" evidence="3">
    <location>
        <begin position="774"/>
        <end position="805"/>
    </location>
</feature>
<evidence type="ECO:0000256" key="3">
    <source>
        <dbReference type="SAM" id="MobiDB-lite"/>
    </source>
</evidence>
<dbReference type="Pfam" id="PF10211">
    <property type="entry name" value="Ax_dynein_light"/>
    <property type="match status" value="1"/>
</dbReference>
<dbReference type="InterPro" id="IPR052845">
    <property type="entry name" value="Axonemal_dynein_LC_domain"/>
</dbReference>
<keyword evidence="1 2" id="KW-0175">Coiled coil</keyword>
<dbReference type="PANTHER" id="PTHR23052:SF1">
    <property type="entry name" value="AXONEMAL DYNEIN LIGHT CHAIN DOMAIN-CONTAINING PROTEIN 1"/>
    <property type="match status" value="1"/>
</dbReference>
<feature type="compositionally biased region" description="Basic and acidic residues" evidence="3">
    <location>
        <begin position="907"/>
        <end position="916"/>
    </location>
</feature>
<feature type="coiled-coil region" evidence="2">
    <location>
        <begin position="864"/>
        <end position="905"/>
    </location>
</feature>
<evidence type="ECO:0000256" key="1">
    <source>
        <dbReference type="ARBA" id="ARBA00023054"/>
    </source>
</evidence>
<dbReference type="EMBL" id="JAFJMO010000004">
    <property type="protein sequence ID" value="KAJ8278742.1"/>
    <property type="molecule type" value="Genomic_DNA"/>
</dbReference>
<evidence type="ECO:0000313" key="5">
    <source>
        <dbReference type="Proteomes" id="UP001152803"/>
    </source>
</evidence>
<gene>
    <name evidence="4" type="ORF">COCON_G00058080</name>
</gene>
<dbReference type="InterPro" id="IPR019347">
    <property type="entry name" value="Axonemal_dynein_light_chain"/>
</dbReference>
<dbReference type="GO" id="GO:0005737">
    <property type="term" value="C:cytoplasm"/>
    <property type="evidence" value="ECO:0007669"/>
    <property type="project" value="UniProtKB-ARBA"/>
</dbReference>
<protein>
    <recommendedName>
        <fullName evidence="6">Axonemal dynein light chain domain-containing protein 1</fullName>
    </recommendedName>
</protein>
<feature type="region of interest" description="Disordered" evidence="3">
    <location>
        <begin position="907"/>
        <end position="955"/>
    </location>
</feature>
<evidence type="ECO:0000313" key="4">
    <source>
        <dbReference type="EMBL" id="KAJ8278742.1"/>
    </source>
</evidence>
<dbReference type="Proteomes" id="UP001152803">
    <property type="component" value="Unassembled WGS sequence"/>
</dbReference>
<dbReference type="PANTHER" id="PTHR23052">
    <property type="entry name" value="AXONEMAL DYNEIN LIGHT CHAIN DOMAIN-CONTAINING PROTEIN 1"/>
    <property type="match status" value="1"/>
</dbReference>
<feature type="region of interest" description="Disordered" evidence="3">
    <location>
        <begin position="769"/>
        <end position="861"/>
    </location>
</feature>
<reference evidence="4" key="1">
    <citation type="journal article" date="2023" name="Science">
        <title>Genome structures resolve the early diversification of teleost fishes.</title>
        <authorList>
            <person name="Parey E."/>
            <person name="Louis A."/>
            <person name="Montfort J."/>
            <person name="Bouchez O."/>
            <person name="Roques C."/>
            <person name="Iampietro C."/>
            <person name="Lluch J."/>
            <person name="Castinel A."/>
            <person name="Donnadieu C."/>
            <person name="Desvignes T."/>
            <person name="Floi Bucao C."/>
            <person name="Jouanno E."/>
            <person name="Wen M."/>
            <person name="Mejri S."/>
            <person name="Dirks R."/>
            <person name="Jansen H."/>
            <person name="Henkel C."/>
            <person name="Chen W.J."/>
            <person name="Zahm M."/>
            <person name="Cabau C."/>
            <person name="Klopp C."/>
            <person name="Thompson A.W."/>
            <person name="Robinson-Rechavi M."/>
            <person name="Braasch I."/>
            <person name="Lecointre G."/>
            <person name="Bobe J."/>
            <person name="Postlethwait J.H."/>
            <person name="Berthelot C."/>
            <person name="Roest Crollius H."/>
            <person name="Guiguen Y."/>
        </authorList>
    </citation>
    <scope>NUCLEOTIDE SEQUENCE</scope>
    <source>
        <strain evidence="4">Concon-B</strain>
    </source>
</reference>
<sequence>MQLIPEELLTTLISTVCPMERSLVAPTITKTPKDVKVPGMRSTDAVWQHPLGRRKYKHLLDQPTSATGAGRDISYLCDAMVSQRTRRPLTEMADLSLEESLIPAEYHLVKNRGVVGLRFHEDKYTVLLEDEERRQRVFPSMKPGSRLEVLQLRKVMEEMLAKAGVTEDHAELKSFSQMEALLQLVRAEQDIYNTVFHELIRQVSVQCAERGELLAKLRRRYVGLLERIPQQLKGLHTEALAQRALDRRRVEEIASLKSSIAQLNTELSEIKGQYERVSQQAERTQKDLTDTQEELQRTTDLVTERRDLYEMQRHRLEGQVTRLSNERDLWSKVTYTLALKVIKANNLQQTSRLDLSGQTWARTAKRFTTLLTTKDAEDMRHIVKLTDRWKDEVTAFTQRLSDSEQSQREEMNRVQAGIAQWQGFCEANNNSQDTKLEESQDKLFFDLKQWSLLLTAQCEHYGGEDLLSCQETLGLLSRLQDDWVEVGFQLFRRHLGPDREAPKGQATMRELGRAVSDLHKQLETRVIGESGVHKLLISLIGAMELWALKIKALKDQSQALLHSDWSNLEKDLGNWTKLTNEILVQVSSTWMESERVEKTVHVRIEVDSVFALLREFVSAQDVFFDCENQRLADEASSIHSALTRWMVDLLLLIVPDLGSPLHPGPDPPAPLTVSLRELEEDAGHLSQKLDHFSAYLTSSCLPIVEDNLQKHLSADEPRNDLAELNKLQRESEVWREACRTLLLDVKGAPVHVQGTAAYWPAMDIRPSVKAREDSMDEDTEPLSDMGEEEDEEEEEADGEREEESSEPVVKFTEGSSSRKSIGHDRSTADNALGPESTLPLSTSEAVAPSQPPSTQNPSDAVATVAALQLKLLGAEDRAQSAEDRARRTEDALQMALGKVLELEEQLKARVGVEQKEKKKTARVTSRRAVTAEPRSVSPKPDPGPGPKQRSAPRKY</sequence>